<proteinExistence type="predicted"/>
<organism evidence="2 3">
    <name type="scientific">Lithospermum erythrorhizon</name>
    <name type="common">Purple gromwell</name>
    <name type="synonym">Lithospermum officinale var. erythrorhizon</name>
    <dbReference type="NCBI Taxonomy" id="34254"/>
    <lineage>
        <taxon>Eukaryota</taxon>
        <taxon>Viridiplantae</taxon>
        <taxon>Streptophyta</taxon>
        <taxon>Embryophyta</taxon>
        <taxon>Tracheophyta</taxon>
        <taxon>Spermatophyta</taxon>
        <taxon>Magnoliopsida</taxon>
        <taxon>eudicotyledons</taxon>
        <taxon>Gunneridae</taxon>
        <taxon>Pentapetalae</taxon>
        <taxon>asterids</taxon>
        <taxon>lamiids</taxon>
        <taxon>Boraginales</taxon>
        <taxon>Boraginaceae</taxon>
        <taxon>Boraginoideae</taxon>
        <taxon>Lithospermeae</taxon>
        <taxon>Lithospermum</taxon>
    </lineage>
</organism>
<evidence type="ECO:0000256" key="1">
    <source>
        <dbReference type="PROSITE-ProRule" id="PRU00339"/>
    </source>
</evidence>
<dbReference type="Gene3D" id="3.40.30.10">
    <property type="entry name" value="Glutaredoxin"/>
    <property type="match status" value="1"/>
</dbReference>
<accession>A0AAV3RI92</accession>
<dbReference type="SUPFAM" id="SSF48452">
    <property type="entry name" value="TPR-like"/>
    <property type="match status" value="1"/>
</dbReference>
<dbReference type="CDD" id="cd02980">
    <property type="entry name" value="TRX_Fd_family"/>
    <property type="match status" value="1"/>
</dbReference>
<protein>
    <submittedName>
        <fullName evidence="2">Uncharacterized protein</fullName>
    </submittedName>
</protein>
<evidence type="ECO:0000313" key="3">
    <source>
        <dbReference type="Proteomes" id="UP001454036"/>
    </source>
</evidence>
<gene>
    <name evidence="2" type="ORF">LIER_29148</name>
</gene>
<dbReference type="PANTHER" id="PTHR47682:SF1">
    <property type="entry name" value="TETRATRICOPEPTIDE REPEAT (TPR)-CONTAINING PROTEIN"/>
    <property type="match status" value="1"/>
</dbReference>
<feature type="repeat" description="TPR" evidence="1">
    <location>
        <begin position="223"/>
        <end position="256"/>
    </location>
</feature>
<keyword evidence="1" id="KW-0802">TPR repeat</keyword>
<evidence type="ECO:0000313" key="2">
    <source>
        <dbReference type="EMBL" id="GAA0176092.1"/>
    </source>
</evidence>
<dbReference type="Gene3D" id="1.25.40.10">
    <property type="entry name" value="Tetratricopeptide repeat domain"/>
    <property type="match status" value="1"/>
</dbReference>
<dbReference type="EMBL" id="BAABME010009939">
    <property type="protein sequence ID" value="GAA0176092.1"/>
    <property type="molecule type" value="Genomic_DNA"/>
</dbReference>
<dbReference type="Proteomes" id="UP001454036">
    <property type="component" value="Unassembled WGS sequence"/>
</dbReference>
<reference evidence="2 3" key="1">
    <citation type="submission" date="2024-01" db="EMBL/GenBank/DDBJ databases">
        <title>The complete chloroplast genome sequence of Lithospermum erythrorhizon: insights into the phylogenetic relationship among Boraginaceae species and the maternal lineages of purple gromwells.</title>
        <authorList>
            <person name="Okada T."/>
            <person name="Watanabe K."/>
        </authorList>
    </citation>
    <scope>NUCLEOTIDE SEQUENCE [LARGE SCALE GENOMIC DNA]</scope>
</reference>
<dbReference type="AlphaFoldDB" id="A0AAV3RI92"/>
<dbReference type="InterPro" id="IPR036249">
    <property type="entry name" value="Thioredoxin-like_sf"/>
</dbReference>
<comment type="caution">
    <text evidence="2">The sequence shown here is derived from an EMBL/GenBank/DDBJ whole genome shotgun (WGS) entry which is preliminary data.</text>
</comment>
<keyword evidence="3" id="KW-1185">Reference proteome</keyword>
<dbReference type="InterPro" id="IPR011990">
    <property type="entry name" value="TPR-like_helical_dom_sf"/>
</dbReference>
<dbReference type="SMART" id="SM00028">
    <property type="entry name" value="TPR"/>
    <property type="match status" value="2"/>
</dbReference>
<sequence>MEITIISSQPYPHPRIHIPPMISYPKSQTTSKLFSLTSSFSKNQESIEEETKKKNHIEIRVCTNRTCRKQGSLDTLLVVSGIAPPNVSVTSCGCLGRCGSGPNVVVLPEAVLFNHCGTPYKAASLMLSALKASGEYEYQDCVDDQLIKNCLEGLALRKRAEDEISRGDFSIAFSLLSQAIDIDAFGGLHVIYKDRSAASLAMGDLPKALEDANAALELAPEYSEAYICLADALMAMDQIDGAEESYSIALTLNPSLRRSDIKASGETRDQEYGLIFFNWTNYSCGNQGCSYSDSQALLYWT</sequence>
<dbReference type="SUPFAM" id="SSF52833">
    <property type="entry name" value="Thioredoxin-like"/>
    <property type="match status" value="1"/>
</dbReference>
<dbReference type="Pfam" id="PF14559">
    <property type="entry name" value="TPR_19"/>
    <property type="match status" value="1"/>
</dbReference>
<dbReference type="PANTHER" id="PTHR47682">
    <property type="entry name" value="TETRATRICOPEPTIDE REPEAT (TPR)-CONTAINING PROTEIN"/>
    <property type="match status" value="1"/>
</dbReference>
<name>A0AAV3RI92_LITER</name>
<dbReference type="InterPro" id="IPR019734">
    <property type="entry name" value="TPR_rpt"/>
</dbReference>
<dbReference type="PROSITE" id="PS50005">
    <property type="entry name" value="TPR"/>
    <property type="match status" value="1"/>
</dbReference>